<proteinExistence type="predicted"/>
<dbReference type="AlphaFoldDB" id="A0AAV2JJC1"/>
<feature type="compositionally biased region" description="Basic and acidic residues" evidence="1">
    <location>
        <begin position="15"/>
        <end position="34"/>
    </location>
</feature>
<protein>
    <submittedName>
        <fullName evidence="2">Uncharacterized protein</fullName>
    </submittedName>
</protein>
<sequence length="179" mass="18997">MVVAVPLLNVPSSKSGDKSAAQRREHREGIEPQRKKGFGFSCSPFQAVGVSADTQRPPKPVPKRPLNEAPLVAAVHSKPLPLGTLSWRIAAGECGLLVAAKRGGGRRGGGRRGGGRRGVGRRGGGRRGGGRRGGGQPVVELLQNQLLGKRKCVFVCRESRGRTTHSIILFIVTLQMDIA</sequence>
<reference evidence="2 3" key="1">
    <citation type="submission" date="2024-04" db="EMBL/GenBank/DDBJ databases">
        <authorList>
            <person name="Waldvogel A.-M."/>
            <person name="Schoenle A."/>
        </authorList>
    </citation>
    <scope>NUCLEOTIDE SEQUENCE [LARGE SCALE GENOMIC DNA]</scope>
</reference>
<feature type="region of interest" description="Disordered" evidence="1">
    <location>
        <begin position="103"/>
        <end position="136"/>
    </location>
</feature>
<evidence type="ECO:0000313" key="2">
    <source>
        <dbReference type="EMBL" id="CAL1576858.1"/>
    </source>
</evidence>
<organism evidence="2 3">
    <name type="scientific">Knipowitschia caucasica</name>
    <name type="common">Caucasian dwarf goby</name>
    <name type="synonym">Pomatoschistus caucasicus</name>
    <dbReference type="NCBI Taxonomy" id="637954"/>
    <lineage>
        <taxon>Eukaryota</taxon>
        <taxon>Metazoa</taxon>
        <taxon>Chordata</taxon>
        <taxon>Craniata</taxon>
        <taxon>Vertebrata</taxon>
        <taxon>Euteleostomi</taxon>
        <taxon>Actinopterygii</taxon>
        <taxon>Neopterygii</taxon>
        <taxon>Teleostei</taxon>
        <taxon>Neoteleostei</taxon>
        <taxon>Acanthomorphata</taxon>
        <taxon>Gobiaria</taxon>
        <taxon>Gobiiformes</taxon>
        <taxon>Gobioidei</taxon>
        <taxon>Gobiidae</taxon>
        <taxon>Gobiinae</taxon>
        <taxon>Knipowitschia</taxon>
    </lineage>
</organism>
<gene>
    <name evidence="2" type="ORF">KC01_LOCUS8258</name>
</gene>
<evidence type="ECO:0000256" key="1">
    <source>
        <dbReference type="SAM" id="MobiDB-lite"/>
    </source>
</evidence>
<dbReference type="EMBL" id="OZ035835">
    <property type="protein sequence ID" value="CAL1576858.1"/>
    <property type="molecule type" value="Genomic_DNA"/>
</dbReference>
<accession>A0AAV2JJC1</accession>
<dbReference type="Proteomes" id="UP001497482">
    <property type="component" value="Chromosome 13"/>
</dbReference>
<name>A0AAV2JJC1_KNICA</name>
<feature type="region of interest" description="Disordered" evidence="1">
    <location>
        <begin position="1"/>
        <end position="42"/>
    </location>
</feature>
<evidence type="ECO:0000313" key="3">
    <source>
        <dbReference type="Proteomes" id="UP001497482"/>
    </source>
</evidence>
<feature type="compositionally biased region" description="Basic residues" evidence="1">
    <location>
        <begin position="103"/>
        <end position="130"/>
    </location>
</feature>
<keyword evidence="3" id="KW-1185">Reference proteome</keyword>